<protein>
    <submittedName>
        <fullName evidence="1">HCP-like protein</fullName>
    </submittedName>
</protein>
<dbReference type="EMBL" id="CM037023">
    <property type="protein sequence ID" value="KAH7665159.1"/>
    <property type="molecule type" value="Genomic_DNA"/>
</dbReference>
<reference evidence="2" key="1">
    <citation type="journal article" date="2022" name="Nat. Commun.">
        <title>Chromosome evolution and the genetic basis of agronomically important traits in greater yam.</title>
        <authorList>
            <person name="Bredeson J.V."/>
            <person name="Lyons J.B."/>
            <person name="Oniyinde I.O."/>
            <person name="Okereke N.R."/>
            <person name="Kolade O."/>
            <person name="Nnabue I."/>
            <person name="Nwadili C.O."/>
            <person name="Hribova E."/>
            <person name="Parker M."/>
            <person name="Nwogha J."/>
            <person name="Shu S."/>
            <person name="Carlson J."/>
            <person name="Kariba R."/>
            <person name="Muthemba S."/>
            <person name="Knop K."/>
            <person name="Barton G.J."/>
            <person name="Sherwood A.V."/>
            <person name="Lopez-Montes A."/>
            <person name="Asiedu R."/>
            <person name="Jamnadass R."/>
            <person name="Muchugi A."/>
            <person name="Goodstein D."/>
            <person name="Egesi C.N."/>
            <person name="Featherston J."/>
            <person name="Asfaw A."/>
            <person name="Simpson G.G."/>
            <person name="Dolezel J."/>
            <person name="Hendre P.S."/>
            <person name="Van Deynze A."/>
            <person name="Kumar P.L."/>
            <person name="Obidiegwu J.E."/>
            <person name="Bhattacharjee R."/>
            <person name="Rokhsar D.S."/>
        </authorList>
    </citation>
    <scope>NUCLEOTIDE SEQUENCE [LARGE SCALE GENOMIC DNA]</scope>
    <source>
        <strain evidence="2">cv. TDa95/00328</strain>
    </source>
</reference>
<keyword evidence="2" id="KW-1185">Reference proteome</keyword>
<evidence type="ECO:0000313" key="1">
    <source>
        <dbReference type="EMBL" id="KAH7665159.1"/>
    </source>
</evidence>
<organism evidence="1 2">
    <name type="scientific">Dioscorea alata</name>
    <name type="common">Purple yam</name>
    <dbReference type="NCBI Taxonomy" id="55571"/>
    <lineage>
        <taxon>Eukaryota</taxon>
        <taxon>Viridiplantae</taxon>
        <taxon>Streptophyta</taxon>
        <taxon>Embryophyta</taxon>
        <taxon>Tracheophyta</taxon>
        <taxon>Spermatophyta</taxon>
        <taxon>Magnoliopsida</taxon>
        <taxon>Liliopsida</taxon>
        <taxon>Dioscoreales</taxon>
        <taxon>Dioscoreaceae</taxon>
        <taxon>Dioscorea</taxon>
    </lineage>
</organism>
<dbReference type="Proteomes" id="UP000827976">
    <property type="component" value="Chromosome 13"/>
</dbReference>
<evidence type="ECO:0000313" key="2">
    <source>
        <dbReference type="Proteomes" id="UP000827976"/>
    </source>
</evidence>
<comment type="caution">
    <text evidence="1">The sequence shown here is derived from an EMBL/GenBank/DDBJ whole genome shotgun (WGS) entry which is preliminary data.</text>
</comment>
<proteinExistence type="predicted"/>
<name>A0ACB7UWG0_DIOAL</name>
<gene>
    <name evidence="1" type="ORF">IHE45_13G013900</name>
</gene>
<accession>A0ACB7UWG0</accession>
<sequence length="659" mass="73417">MASHLITSQFLHLSTSLPPLKLHHAHPKPPKVYLQDSSSPPPPKNSVWINPNSPRATRLRHNSSDSRYARLLDLSHSLNSSPDPTSIPDLLLSLPSSPTEQDAVVILNHMDNPATALPAFRWFLHNVKINKEAILYNVALKVLRKRRDWDKVVALWNEMLSNGVRPDNVTFSTVISCARLCDLPAKAVEWFEKMPEFGCSPDDVTYSAMIDAYGRSGNVEKALELYDNARMEKRRLDPVTFATVIRVYGFSGNFDGALNVFEEMRALGVKPNTVIFNTLLDAMGRAGRPWQVKTLYKEMIANGLLPNRATYAALLRAYSKARYAEDALSVYKEVKEKGLELNVILYNMLLSMCADLGYVDDAVEIFEEMKGMTEGCRPDSWSYSSLITVYSCSGKVDEVERVMNEMIGAGFQPNIFILTSIMQCYGKAGRTDDIVRTFDKVLELGIAPDDRFCGCLLNVMTQIPAEEVGKVIACVEKANVQLGSLVKLLVDERSTNEVIKTEAEDLFSKTSEEVKKAYCNCLIDLCVNLDLLERACILLDMALRLEIYTDIQSKSPAQWSLHVKSLSLGAGLTALHIWMNDLSKALASGEELPPLLGIHTGHGKHKYSDKGLASVFESHLRELNAPFHEAPDKVGWFLTTKVAAESWLKSRSSPELVAA</sequence>